<dbReference type="AlphaFoldDB" id="A0A1G6RVG8"/>
<dbReference type="InterPro" id="IPR033964">
    <property type="entry name" value="ABBA"/>
</dbReference>
<proteinExistence type="predicted"/>
<organism evidence="2 3">
    <name type="scientific">Actinokineospora iranica</name>
    <dbReference type="NCBI Taxonomy" id="1271860"/>
    <lineage>
        <taxon>Bacteria</taxon>
        <taxon>Bacillati</taxon>
        <taxon>Actinomycetota</taxon>
        <taxon>Actinomycetes</taxon>
        <taxon>Pseudonocardiales</taxon>
        <taxon>Pseudonocardiaceae</taxon>
        <taxon>Actinokineospora</taxon>
    </lineage>
</organism>
<dbReference type="EMBL" id="FMZZ01000007">
    <property type="protein sequence ID" value="SDD07925.1"/>
    <property type="molecule type" value="Genomic_DNA"/>
</dbReference>
<keyword evidence="1 2" id="KW-0808">Transferase</keyword>
<dbReference type="OrthoDB" id="513465at2"/>
<evidence type="ECO:0000256" key="1">
    <source>
        <dbReference type="ARBA" id="ARBA00022679"/>
    </source>
</evidence>
<gene>
    <name evidence="2" type="ORF">SAMN05216174_10719</name>
</gene>
<accession>A0A1G6RVG8</accession>
<dbReference type="PANTHER" id="PTHR40627">
    <property type="entry name" value="INDOLE PRENYLTRANSFERASE TDIB-RELATED"/>
    <property type="match status" value="1"/>
</dbReference>
<keyword evidence="3" id="KW-1185">Reference proteome</keyword>
<reference evidence="3" key="1">
    <citation type="submission" date="2016-10" db="EMBL/GenBank/DDBJ databases">
        <authorList>
            <person name="Varghese N."/>
            <person name="Submissions S."/>
        </authorList>
    </citation>
    <scope>NUCLEOTIDE SEQUENCE [LARGE SCALE GENOMIC DNA]</scope>
    <source>
        <strain evidence="3">IBRC-M 10403</strain>
    </source>
</reference>
<dbReference type="SFLD" id="SFLDS00036">
    <property type="entry name" value="Aromatic_Prenyltransferase"/>
    <property type="match status" value="1"/>
</dbReference>
<sequence length="364" mass="39915">MKAVSLKEYTGAQLRQLCHAIGLGDRAEEVCDLVADLLGPAAVRSVDEPPLWRSDVADDHTPIEYSVAFEEDGSHTLRLLIECVAAKPSPRANQLAALAALDRLAARYPVTLDRFDAVRDLFLPDEPRGIFSLWFSIVVRRDDPPRVKIYFNPEVRGKAKANTLVAAALDRLGFAGSYAWLREHTPRPESTLDRYSFFALDLDDTPRSRVKVYQSHYRATLRDAQHAAGAGRSVDTRRLAEFGTLIGGGDGPFDGRPLVSAFTFLSGDSAQPSGYSLYVPVRDYVRDDAVTMQRVRLLVERYGLDRDALERSVTAVTDRPLEEGVGLIAHVSLRIGPPRPGVTVYLSAEAYGVARPSGAHTGAA</sequence>
<name>A0A1G6RVG8_9PSEU</name>
<dbReference type="GO" id="GO:0016765">
    <property type="term" value="F:transferase activity, transferring alkyl or aryl (other than methyl) groups"/>
    <property type="evidence" value="ECO:0007669"/>
    <property type="project" value="InterPro"/>
</dbReference>
<dbReference type="Pfam" id="PF11991">
    <property type="entry name" value="Trp_DMAT"/>
    <property type="match status" value="1"/>
</dbReference>
<dbReference type="SFLD" id="SFLDG01162">
    <property type="entry name" value="I"/>
    <property type="match status" value="1"/>
</dbReference>
<dbReference type="InterPro" id="IPR017795">
    <property type="entry name" value="ABBA_NscD-like"/>
</dbReference>
<evidence type="ECO:0000313" key="2">
    <source>
        <dbReference type="EMBL" id="SDD07925.1"/>
    </source>
</evidence>
<dbReference type="Proteomes" id="UP000199501">
    <property type="component" value="Unassembled WGS sequence"/>
</dbReference>
<evidence type="ECO:0000313" key="3">
    <source>
        <dbReference type="Proteomes" id="UP000199501"/>
    </source>
</evidence>
<dbReference type="STRING" id="1271860.SAMN05216174_10719"/>
<dbReference type="GO" id="GO:0009820">
    <property type="term" value="P:alkaloid metabolic process"/>
    <property type="evidence" value="ECO:0007669"/>
    <property type="project" value="InterPro"/>
</dbReference>
<dbReference type="PANTHER" id="PTHR40627:SF4">
    <property type="entry name" value="PRENYLTRANSFERASE ASQH1-RELATED"/>
    <property type="match status" value="1"/>
</dbReference>
<protein>
    <submittedName>
        <fullName evidence="2">Aromatic prenyltransferase, DMATS type</fullName>
    </submittedName>
</protein>